<reference evidence="2" key="1">
    <citation type="submission" date="2020-12" db="EMBL/GenBank/DDBJ databases">
        <title>WGS assembly of Carya illinoinensis cv. Pawnee.</title>
        <authorList>
            <person name="Platts A."/>
            <person name="Shu S."/>
            <person name="Wright S."/>
            <person name="Barry K."/>
            <person name="Edger P."/>
            <person name="Pires J.C."/>
            <person name="Schmutz J."/>
        </authorList>
    </citation>
    <scope>NUCLEOTIDE SEQUENCE</scope>
    <source>
        <tissue evidence="2">Leaf</tissue>
    </source>
</reference>
<keyword evidence="1" id="KW-0472">Membrane</keyword>
<feature type="transmembrane region" description="Helical" evidence="1">
    <location>
        <begin position="40"/>
        <end position="61"/>
    </location>
</feature>
<dbReference type="EMBL" id="CM031835">
    <property type="protein sequence ID" value="KAG6687663.1"/>
    <property type="molecule type" value="Genomic_DNA"/>
</dbReference>
<dbReference type="Proteomes" id="UP000811246">
    <property type="component" value="Chromosome 11"/>
</dbReference>
<keyword evidence="4" id="KW-1185">Reference proteome</keyword>
<comment type="caution">
    <text evidence="2">The sequence shown here is derived from an EMBL/GenBank/DDBJ whole genome shotgun (WGS) entry which is preliminary data.</text>
</comment>
<evidence type="ECO:0000256" key="1">
    <source>
        <dbReference type="SAM" id="Phobius"/>
    </source>
</evidence>
<keyword evidence="1" id="KW-0812">Transmembrane</keyword>
<evidence type="ECO:0000313" key="2">
    <source>
        <dbReference type="EMBL" id="KAG6635846.1"/>
    </source>
</evidence>
<feature type="transmembrane region" description="Helical" evidence="1">
    <location>
        <begin position="73"/>
        <end position="101"/>
    </location>
</feature>
<sequence>MDLRYLVPPFISLYLLLSQDKPSPQDHVNLESGILYHHPFSLFFLAIFTFLFLFISVNLPITLEPIQLRGGGFSVVLTVSIVASIIFPASLFWLIFLMLIIASPLLDGFKSCICWFYNTLRQIPTLFIHCTIQHPGEPEAAPLQAELELAEIV</sequence>
<protein>
    <submittedName>
        <fullName evidence="2">Uncharacterized protein</fullName>
    </submittedName>
</protein>
<evidence type="ECO:0000313" key="4">
    <source>
        <dbReference type="Proteomes" id="UP000811609"/>
    </source>
</evidence>
<reference evidence="3" key="2">
    <citation type="submission" date="2021-01" db="EMBL/GenBank/DDBJ databases">
        <authorList>
            <person name="Lovell J.T."/>
            <person name="Bentley N."/>
            <person name="Bhattarai G."/>
            <person name="Jenkins J.W."/>
            <person name="Sreedasyam A."/>
            <person name="Alarcon Y."/>
            <person name="Bock C."/>
            <person name="Boston L."/>
            <person name="Carlson J."/>
            <person name="Cervantes K."/>
            <person name="Clermont K."/>
            <person name="Krom N."/>
            <person name="Kubenka K."/>
            <person name="Mamidi S."/>
            <person name="Mattison C."/>
            <person name="Monteros M."/>
            <person name="Pisani C."/>
            <person name="Plott C."/>
            <person name="Rajasekar S."/>
            <person name="Rhein H.S."/>
            <person name="Rohla C."/>
            <person name="Song M."/>
            <person name="Hilaire R.S."/>
            <person name="Shu S."/>
            <person name="Wells L."/>
            <person name="Wang X."/>
            <person name="Webber J."/>
            <person name="Heerema R.J."/>
            <person name="Klein P."/>
            <person name="Conner P."/>
            <person name="Grauke L."/>
            <person name="Grimwood J."/>
            <person name="Schmutz J."/>
            <person name="Randall J.J."/>
        </authorList>
    </citation>
    <scope>NUCLEOTIDE SEQUENCE</scope>
    <source>
        <tissue evidence="3">Leaf</tissue>
    </source>
</reference>
<dbReference type="AlphaFoldDB" id="A0A8T1NUK9"/>
<organism evidence="2 4">
    <name type="scientific">Carya illinoinensis</name>
    <name type="common">Pecan</name>
    <dbReference type="NCBI Taxonomy" id="32201"/>
    <lineage>
        <taxon>Eukaryota</taxon>
        <taxon>Viridiplantae</taxon>
        <taxon>Streptophyta</taxon>
        <taxon>Embryophyta</taxon>
        <taxon>Tracheophyta</taxon>
        <taxon>Spermatophyta</taxon>
        <taxon>Magnoliopsida</taxon>
        <taxon>eudicotyledons</taxon>
        <taxon>Gunneridae</taxon>
        <taxon>Pentapetalae</taxon>
        <taxon>rosids</taxon>
        <taxon>fabids</taxon>
        <taxon>Fagales</taxon>
        <taxon>Juglandaceae</taxon>
        <taxon>Carya</taxon>
    </lineage>
</organism>
<name>A0A8T1NUK9_CARIL</name>
<dbReference type="Proteomes" id="UP000811609">
    <property type="component" value="Chromosome 11"/>
</dbReference>
<keyword evidence="1" id="KW-1133">Transmembrane helix</keyword>
<proteinExistence type="predicted"/>
<accession>A0A8T1NUK9</accession>
<gene>
    <name evidence="2" type="ORF">CIPAW_11G071300</name>
    <name evidence="3" type="ORF">I3842_11G084200</name>
</gene>
<dbReference type="EMBL" id="CM031819">
    <property type="protein sequence ID" value="KAG6635846.1"/>
    <property type="molecule type" value="Genomic_DNA"/>
</dbReference>
<evidence type="ECO:0000313" key="3">
    <source>
        <dbReference type="EMBL" id="KAG6687663.1"/>
    </source>
</evidence>